<feature type="region of interest" description="Disordered" evidence="1">
    <location>
        <begin position="569"/>
        <end position="592"/>
    </location>
</feature>
<organism evidence="2 3">
    <name type="scientific">Dryococelus australis</name>
    <dbReference type="NCBI Taxonomy" id="614101"/>
    <lineage>
        <taxon>Eukaryota</taxon>
        <taxon>Metazoa</taxon>
        <taxon>Ecdysozoa</taxon>
        <taxon>Arthropoda</taxon>
        <taxon>Hexapoda</taxon>
        <taxon>Insecta</taxon>
        <taxon>Pterygota</taxon>
        <taxon>Neoptera</taxon>
        <taxon>Polyneoptera</taxon>
        <taxon>Phasmatodea</taxon>
        <taxon>Verophasmatodea</taxon>
        <taxon>Anareolatae</taxon>
        <taxon>Phasmatidae</taxon>
        <taxon>Eurycanthinae</taxon>
        <taxon>Dryococelus</taxon>
    </lineage>
</organism>
<keyword evidence="3" id="KW-1185">Reference proteome</keyword>
<evidence type="ECO:0000313" key="2">
    <source>
        <dbReference type="EMBL" id="KAJ8875741.1"/>
    </source>
</evidence>
<proteinExistence type="predicted"/>
<gene>
    <name evidence="2" type="ORF">PR048_023640</name>
</gene>
<name>A0ABQ9GUN3_9NEOP</name>
<dbReference type="EMBL" id="JARBHB010000009">
    <property type="protein sequence ID" value="KAJ8875741.1"/>
    <property type="molecule type" value="Genomic_DNA"/>
</dbReference>
<feature type="region of interest" description="Disordered" evidence="1">
    <location>
        <begin position="192"/>
        <end position="212"/>
    </location>
</feature>
<reference evidence="2 3" key="1">
    <citation type="submission" date="2023-02" db="EMBL/GenBank/DDBJ databases">
        <title>LHISI_Scaffold_Assembly.</title>
        <authorList>
            <person name="Stuart O.P."/>
            <person name="Cleave R."/>
            <person name="Magrath M.J.L."/>
            <person name="Mikheyev A.S."/>
        </authorList>
    </citation>
    <scope>NUCLEOTIDE SEQUENCE [LARGE SCALE GENOMIC DNA]</scope>
    <source>
        <strain evidence="2">Daus_M_001</strain>
        <tissue evidence="2">Leg muscle</tissue>
    </source>
</reference>
<accession>A0ABQ9GUN3</accession>
<dbReference type="Proteomes" id="UP001159363">
    <property type="component" value="Chromosome 8"/>
</dbReference>
<protein>
    <submittedName>
        <fullName evidence="2">Uncharacterized protein</fullName>
    </submittedName>
</protein>
<evidence type="ECO:0000256" key="1">
    <source>
        <dbReference type="SAM" id="MobiDB-lite"/>
    </source>
</evidence>
<evidence type="ECO:0000313" key="3">
    <source>
        <dbReference type="Proteomes" id="UP001159363"/>
    </source>
</evidence>
<sequence>MLHLNRRRTRSLAGLSANYRSLKSSHNFSRTCVTCNLYHRTAVLFATSSTLVEFKLCDTVAIAVVCGAIRHLGSHHSNRPAGSCACFLLLCHYDQMSAMLGVDDANLDLDVTLTLNFSNFKYSVSSSFSGKFPKSKESAVKCLQSRKVTRTFSNSRESRRHISVTSHMARMLAECREDRGEEGMNDLKTEGAMHPPHSARSGKNSTTGFKNIRGGEERRYEPKMQRAMFPPHTMLTMLAPSRAVQRVTMHPCKIDVPNIVSSYHSSGQPDQEAGCIICEIGENISIQLRRDDASEDIAIFARVKTHLAIFSRLWNLIIFHVGGREGTYKFSFQVGHRKSTSAEGILQLWMGFVGVADIERIGTSVKHQSYEELDGGRVTRDGFAEWQFNCGVIGLEVHAGLEKWRKDSMACCHQSIVQHVRFSEIMQGHLSGKASMHVYGGRQGYLQYVTRAIIPDSLLDSECEGATQRATGAAERKVRVFMFAIKCGQTERTAETRRYPDLAKYPNHITTIITLKPIVEALADIPYRRHGIWDNYVTRNYIILGKIFTGMCVCLRTHAGMKSSRCSMASRSAGETGDPEKNPPTSGIIRHNSHTLKPGTKCMVFETLEVSDMRVRKRYADSPAQERTGTLAHIQNAFNDFSCVSANSYNIAFKHFMLLEEKNHTTREQVGVC</sequence>
<comment type="caution">
    <text evidence="2">The sequence shown here is derived from an EMBL/GenBank/DDBJ whole genome shotgun (WGS) entry which is preliminary data.</text>
</comment>